<keyword evidence="3 7" id="KW-0479">Metal-binding</keyword>
<evidence type="ECO:0000256" key="5">
    <source>
        <dbReference type="PIRSR" id="PIRSR000106-1"/>
    </source>
</evidence>
<dbReference type="PIRSF" id="PIRSF000106">
    <property type="entry name" value="ME"/>
    <property type="match status" value="1"/>
</dbReference>
<evidence type="ECO:0000256" key="6">
    <source>
        <dbReference type="PIRSR" id="PIRSR000106-2"/>
    </source>
</evidence>
<sequence length="536" mass="59590">MKLLRGKSLLDDPAQNKSTAFSREERNQFGLRGLLPYKVTDIKTQQERALGNLRRKSSDIEKYIFLNSLLERNQRLFYRTMIDHLDEIMPLVYTPTVGEACKQFAHIYRKPQGFYINPEDRGEIASILDNWYETDVRIVVVTDGERILGLGDLGANGMGISIGKTALYVACGGIHPTQCLPVMLDVGTNNQTLREDLLYLGCPHPRLTEHAYLSLVDEFVQAIQTKFPNALIQFEDFQSQNAFDLLDRYRKQVRCFNDDIQGTAAVTLAGIYTSSRITRKSFTDLKIMLLGTGSAATGIAELMMPAFCAAGLSEDVARSRISFVDRQGLVVSSREHFKPRIRPFAHDHASVNFLEAIESIQPDVLIGATGVAGAFSETAIRKMAQFNERPVIIALSNPTSHTECTAEEAYRWTDGRAIFASGSPFPSFRLGEKLFKPAQGNNAYIFPGVGLGVIASRARLITDSMFLIAARVLANMVLPEEIEVGAIYPSLSRIRSVSHAIAVAICQVAQQEGLVDDALPQDLTTYVRTLMYEPNY</sequence>
<dbReference type="KEGG" id="nco:AAW31_18225"/>
<feature type="domain" description="Malic enzyme NAD-binding" evidence="9">
    <location>
        <begin position="260"/>
        <end position="510"/>
    </location>
</feature>
<feature type="binding site" evidence="6">
    <location>
        <position position="441"/>
    </location>
    <ligand>
        <name>(S)-malate</name>
        <dbReference type="ChEBI" id="CHEBI:15589"/>
    </ligand>
</feature>
<feature type="binding site" evidence="7">
    <location>
        <position position="236"/>
    </location>
    <ligand>
        <name>a divalent metal cation</name>
        <dbReference type="ChEBI" id="CHEBI:60240"/>
    </ligand>
</feature>
<dbReference type="Pfam" id="PF03949">
    <property type="entry name" value="Malic_M"/>
    <property type="match status" value="1"/>
</dbReference>
<comment type="cofactor">
    <cofactor evidence="7">
        <name>Mg(2+)</name>
        <dbReference type="ChEBI" id="CHEBI:18420"/>
    </cofactor>
    <cofactor evidence="7">
        <name>Mn(2+)</name>
        <dbReference type="ChEBI" id="CHEBI:29035"/>
    </cofactor>
    <text evidence="7">Divalent metal cations. Prefers magnesium or manganese.</text>
</comment>
<dbReference type="GO" id="GO:0046872">
    <property type="term" value="F:metal ion binding"/>
    <property type="evidence" value="ECO:0007669"/>
    <property type="project" value="UniProtKB-KW"/>
</dbReference>
<keyword evidence="4" id="KW-0560">Oxidoreductase</keyword>
<feature type="active site" description="Proton donor" evidence="5">
    <location>
        <position position="164"/>
    </location>
</feature>
<dbReference type="InterPro" id="IPR001891">
    <property type="entry name" value="Malic_OxRdtase"/>
</dbReference>
<reference evidence="11 13" key="2">
    <citation type="journal article" date="2016" name="Genome Announc.">
        <title>Genome Sequence of Nitrosomonas communis Strain Nm2, a Mesophilic Ammonia-Oxidizing Bacterium Isolated from Mediterranean Soil.</title>
        <authorList>
            <person name="Kozlowski J.A."/>
            <person name="Kits K.D."/>
            <person name="Stein L.Y."/>
        </authorList>
    </citation>
    <scope>NUCLEOTIDE SEQUENCE [LARGE SCALE GENOMIC DNA]</scope>
    <source>
        <strain evidence="11 13">Nm2</strain>
    </source>
</reference>
<evidence type="ECO:0000256" key="7">
    <source>
        <dbReference type="PIRSR" id="PIRSR000106-3"/>
    </source>
</evidence>
<evidence type="ECO:0000313" key="14">
    <source>
        <dbReference type="Proteomes" id="UP000324176"/>
    </source>
</evidence>
<dbReference type="SMART" id="SM00919">
    <property type="entry name" value="Malic_M"/>
    <property type="match status" value="1"/>
</dbReference>
<evidence type="ECO:0000256" key="8">
    <source>
        <dbReference type="RuleBase" id="RU003427"/>
    </source>
</evidence>
<dbReference type="Gene3D" id="3.40.50.10380">
    <property type="entry name" value="Malic enzyme, N-terminal domain"/>
    <property type="match status" value="1"/>
</dbReference>
<feature type="binding site" evidence="6">
    <location>
        <position position="397"/>
    </location>
    <ligand>
        <name>(S)-malate</name>
        <dbReference type="ChEBI" id="CHEBI:15589"/>
    </ligand>
</feature>
<feature type="domain" description="Malic enzyme N-terminal" evidence="10">
    <location>
        <begin position="70"/>
        <end position="250"/>
    </location>
</feature>
<reference evidence="12 14" key="3">
    <citation type="submission" date="2019-07" db="EMBL/GenBank/DDBJ databases">
        <title>Active sludge and wastewater microbial communities from Klosterneuburg, Austria.</title>
        <authorList>
            <person name="Wagner M."/>
        </authorList>
    </citation>
    <scope>NUCLEOTIDE SEQUENCE [LARGE SCALE GENOMIC DNA]</scope>
    <source>
        <strain evidence="12 14">Nm2</strain>
    </source>
</reference>
<evidence type="ECO:0000256" key="3">
    <source>
        <dbReference type="ARBA" id="ARBA00022723"/>
    </source>
</evidence>
<gene>
    <name evidence="11" type="ORF">AAW31_18225</name>
    <name evidence="12" type="ORF">BCL69_101310</name>
</gene>
<evidence type="ECO:0000259" key="10">
    <source>
        <dbReference type="SMART" id="SM01274"/>
    </source>
</evidence>
<organism evidence="11 13">
    <name type="scientific">Nitrosomonas communis</name>
    <dbReference type="NCBI Taxonomy" id="44574"/>
    <lineage>
        <taxon>Bacteria</taxon>
        <taxon>Pseudomonadati</taxon>
        <taxon>Pseudomonadota</taxon>
        <taxon>Betaproteobacteria</taxon>
        <taxon>Nitrosomonadales</taxon>
        <taxon>Nitrosomonadaceae</taxon>
        <taxon>Nitrosomonas</taxon>
    </lineage>
</organism>
<dbReference type="RefSeq" id="WP_046851327.1">
    <property type="nucleotide sequence ID" value="NZ_CP011451.1"/>
</dbReference>
<dbReference type="GO" id="GO:0051287">
    <property type="term" value="F:NAD binding"/>
    <property type="evidence" value="ECO:0007669"/>
    <property type="project" value="InterPro"/>
</dbReference>
<dbReference type="PRINTS" id="PR00072">
    <property type="entry name" value="MALOXRDTASE"/>
</dbReference>
<dbReference type="EMBL" id="CP011451">
    <property type="protein sequence ID" value="AKH39307.1"/>
    <property type="molecule type" value="Genomic_DNA"/>
</dbReference>
<feature type="binding site" evidence="7">
    <location>
        <position position="259"/>
    </location>
    <ligand>
        <name>a divalent metal cation</name>
        <dbReference type="ChEBI" id="CHEBI:60240"/>
    </ligand>
</feature>
<dbReference type="AlphaFoldDB" id="A0A0F7KKI1"/>
<feature type="active site" description="Proton donor" evidence="5">
    <location>
        <position position="93"/>
    </location>
</feature>
<dbReference type="InterPro" id="IPR036291">
    <property type="entry name" value="NAD(P)-bd_dom_sf"/>
</dbReference>
<feature type="binding site" evidence="6">
    <location>
        <position position="146"/>
    </location>
    <ligand>
        <name>(S)-malate</name>
        <dbReference type="ChEBI" id="CHEBI:15589"/>
    </ligand>
</feature>
<dbReference type="PROSITE" id="PS00331">
    <property type="entry name" value="MALIC_ENZYMES"/>
    <property type="match status" value="1"/>
</dbReference>
<dbReference type="InterPro" id="IPR015884">
    <property type="entry name" value="Malic_enzyme_CS"/>
</dbReference>
<dbReference type="SMART" id="SM01274">
    <property type="entry name" value="malic"/>
    <property type="match status" value="1"/>
</dbReference>
<dbReference type="FunFam" id="3.40.50.720:FF:000182">
    <property type="entry name" value="NAD-dependent malic enzyme"/>
    <property type="match status" value="1"/>
</dbReference>
<accession>A0A0F7KKI1</accession>
<evidence type="ECO:0000256" key="2">
    <source>
        <dbReference type="ARBA" id="ARBA00008785"/>
    </source>
</evidence>
<evidence type="ECO:0000313" key="12">
    <source>
        <dbReference type="EMBL" id="TYP90853.1"/>
    </source>
</evidence>
<dbReference type="Proteomes" id="UP000034156">
    <property type="component" value="Chromosome"/>
</dbReference>
<keyword evidence="13" id="KW-1185">Reference proteome</keyword>
<dbReference type="PANTHER" id="PTHR23406:SF90">
    <property type="entry name" value="MALIC ENZYME-RELATED"/>
    <property type="match status" value="1"/>
</dbReference>
<dbReference type="GO" id="GO:0006108">
    <property type="term" value="P:malate metabolic process"/>
    <property type="evidence" value="ECO:0007669"/>
    <property type="project" value="TreeGrafter"/>
</dbReference>
<evidence type="ECO:0000313" key="13">
    <source>
        <dbReference type="Proteomes" id="UP000034156"/>
    </source>
</evidence>
<dbReference type="OrthoDB" id="3314528at2"/>
<dbReference type="Proteomes" id="UP000324176">
    <property type="component" value="Unassembled WGS sequence"/>
</dbReference>
<protein>
    <submittedName>
        <fullName evidence="11 12">Malate dehydrogenase</fullName>
    </submittedName>
</protein>
<dbReference type="InterPro" id="IPR012301">
    <property type="entry name" value="Malic_N_dom"/>
</dbReference>
<comment type="cofactor">
    <cofactor evidence="1">
        <name>Mn(2+)</name>
        <dbReference type="ChEBI" id="CHEBI:29035"/>
    </cofactor>
</comment>
<dbReference type="Pfam" id="PF00390">
    <property type="entry name" value="malic"/>
    <property type="match status" value="1"/>
</dbReference>
<dbReference type="InterPro" id="IPR046346">
    <property type="entry name" value="Aminoacid_DH-like_N_sf"/>
</dbReference>
<dbReference type="SUPFAM" id="SSF53223">
    <property type="entry name" value="Aminoacid dehydrogenase-like, N-terminal domain"/>
    <property type="match status" value="1"/>
</dbReference>
<dbReference type="PATRIC" id="fig|44574.3.peg.4381"/>
<feature type="binding site" evidence="7">
    <location>
        <position position="235"/>
    </location>
    <ligand>
        <name>a divalent metal cation</name>
        <dbReference type="ChEBI" id="CHEBI:60240"/>
    </ligand>
</feature>
<evidence type="ECO:0000256" key="1">
    <source>
        <dbReference type="ARBA" id="ARBA00001936"/>
    </source>
</evidence>
<evidence type="ECO:0000313" key="11">
    <source>
        <dbReference type="EMBL" id="AKH39307.1"/>
    </source>
</evidence>
<dbReference type="PANTHER" id="PTHR23406">
    <property type="entry name" value="MALIC ENZYME-RELATED"/>
    <property type="match status" value="1"/>
</dbReference>
<dbReference type="InterPro" id="IPR012302">
    <property type="entry name" value="Malic_NAD-bd"/>
</dbReference>
<proteinExistence type="inferred from homology"/>
<comment type="similarity">
    <text evidence="2 8">Belongs to the malic enzymes family.</text>
</comment>
<reference evidence="13" key="1">
    <citation type="submission" date="2015-05" db="EMBL/GenBank/DDBJ databases">
        <title>Draft genome of Nitrosomonas communis strain Nm2.</title>
        <authorList>
            <person name="Kozlowski J.A."/>
            <person name="Kits K.D."/>
            <person name="Stein L.Y."/>
        </authorList>
    </citation>
    <scope>NUCLEOTIDE SEQUENCE [LARGE SCALE GENOMIC DNA]</scope>
    <source>
        <strain evidence="13">Nm2</strain>
    </source>
</reference>
<dbReference type="InterPro" id="IPR037062">
    <property type="entry name" value="Malic_N_dom_sf"/>
</dbReference>
<evidence type="ECO:0000256" key="4">
    <source>
        <dbReference type="ARBA" id="ARBA00023002"/>
    </source>
</evidence>
<dbReference type="EMBL" id="VNHT01000013">
    <property type="protein sequence ID" value="TYP90853.1"/>
    <property type="molecule type" value="Genomic_DNA"/>
</dbReference>
<dbReference type="NCBIfam" id="NF010052">
    <property type="entry name" value="PRK13529.1"/>
    <property type="match status" value="1"/>
</dbReference>
<name>A0A0F7KKI1_9PROT</name>
<dbReference type="GO" id="GO:0004473">
    <property type="term" value="F:malate dehydrogenase (decarboxylating) (NADP+) activity"/>
    <property type="evidence" value="ECO:0007669"/>
    <property type="project" value="TreeGrafter"/>
</dbReference>
<dbReference type="Gene3D" id="3.40.50.720">
    <property type="entry name" value="NAD(P)-binding Rossmann-like Domain"/>
    <property type="match status" value="1"/>
</dbReference>
<dbReference type="CDD" id="cd05312">
    <property type="entry name" value="NAD_bind_1_malic_enz"/>
    <property type="match status" value="1"/>
</dbReference>
<evidence type="ECO:0000259" key="9">
    <source>
        <dbReference type="SMART" id="SM00919"/>
    </source>
</evidence>
<dbReference type="SUPFAM" id="SSF51735">
    <property type="entry name" value="NAD(P)-binding Rossmann-fold domains"/>
    <property type="match status" value="1"/>
</dbReference>